<comment type="caution">
    <text evidence="1">The sequence shown here is derived from an EMBL/GenBank/DDBJ whole genome shotgun (WGS) entry which is preliminary data.</text>
</comment>
<evidence type="ECO:0000313" key="2">
    <source>
        <dbReference type="Proteomes" id="UP000018143"/>
    </source>
</evidence>
<protein>
    <submittedName>
        <fullName evidence="1">Uncharacterized protein</fullName>
    </submittedName>
</protein>
<accession>T1CX82</accession>
<dbReference type="AlphaFoldDB" id="T1CX82"/>
<organism evidence="1 2">
    <name type="scientific">Helicobacter fennelliae MRY12-0050</name>
    <dbReference type="NCBI Taxonomy" id="1325130"/>
    <lineage>
        <taxon>Bacteria</taxon>
        <taxon>Pseudomonadati</taxon>
        <taxon>Campylobacterota</taxon>
        <taxon>Epsilonproteobacteria</taxon>
        <taxon>Campylobacterales</taxon>
        <taxon>Helicobacteraceae</taxon>
        <taxon>Helicobacter</taxon>
    </lineage>
</organism>
<reference evidence="1 2" key="1">
    <citation type="journal article" date="2013" name="Genome Announc.">
        <title>Draft Genome Sequence of Helicobacter fennelliae Strain MRY12-0050, Isolated from a Bacteremia Patient.</title>
        <authorList>
            <person name="Rimbara E."/>
            <person name="Matsui M."/>
            <person name="Mori S."/>
            <person name="Suzuki S."/>
            <person name="Suzuki M."/>
            <person name="Kim H."/>
            <person name="Sekizuka T."/>
            <person name="Kuroda M."/>
            <person name="Shibayama K."/>
        </authorList>
    </citation>
    <scope>NUCLEOTIDE SEQUENCE [LARGE SCALE GENOMIC DNA]</scope>
    <source>
        <strain evidence="1 2">MRY12-0050</strain>
    </source>
</reference>
<sequence>MRVEAFSRFVQISIEEYNPALTQILNYAKKRFQQISHLNFKKICI</sequence>
<dbReference type="EMBL" id="BASD01000005">
    <property type="protein sequence ID" value="GAD18505.1"/>
    <property type="molecule type" value="Genomic_DNA"/>
</dbReference>
<gene>
    <name evidence="1" type="ORF">HFN_2433</name>
</gene>
<proteinExistence type="predicted"/>
<name>T1CX82_9HELI</name>
<dbReference type="STRING" id="1325130.HFN_2433"/>
<dbReference type="Proteomes" id="UP000018143">
    <property type="component" value="Unassembled WGS sequence"/>
</dbReference>
<evidence type="ECO:0000313" key="1">
    <source>
        <dbReference type="EMBL" id="GAD18505.1"/>
    </source>
</evidence>
<keyword evidence="2" id="KW-1185">Reference proteome</keyword>